<evidence type="ECO:0000259" key="12">
    <source>
        <dbReference type="PROSITE" id="PS50240"/>
    </source>
</evidence>
<evidence type="ECO:0000256" key="3">
    <source>
        <dbReference type="ARBA" id="ARBA00022670"/>
    </source>
</evidence>
<keyword evidence="6" id="KW-0720">Serine protease</keyword>
<dbReference type="SUPFAM" id="SSF50494">
    <property type="entry name" value="Trypsin-like serine proteases"/>
    <property type="match status" value="1"/>
</dbReference>
<evidence type="ECO:0000256" key="2">
    <source>
        <dbReference type="ARBA" id="ARBA00007664"/>
    </source>
</evidence>
<dbReference type="PRINTS" id="PR00722">
    <property type="entry name" value="CHYMOTRYPSIN"/>
</dbReference>
<dbReference type="PANTHER" id="PTHR24276">
    <property type="entry name" value="POLYSERASE-RELATED"/>
    <property type="match status" value="1"/>
</dbReference>
<dbReference type="AlphaFoldDB" id="B4IY96"/>
<protein>
    <recommendedName>
        <fullName evidence="10">trypsin</fullName>
        <ecNumber evidence="10">3.4.21.4</ecNumber>
    </recommendedName>
</protein>
<feature type="domain" description="Peptidase S1" evidence="12">
    <location>
        <begin position="30"/>
        <end position="251"/>
    </location>
</feature>
<evidence type="ECO:0000256" key="6">
    <source>
        <dbReference type="ARBA" id="ARBA00022825"/>
    </source>
</evidence>
<reference evidence="13 14" key="1">
    <citation type="journal article" date="2007" name="Nature">
        <title>Evolution of genes and genomes on the Drosophila phylogeny.</title>
        <authorList>
            <consortium name="Drosophila 12 Genomes Consortium"/>
            <person name="Clark A.G."/>
            <person name="Eisen M.B."/>
            <person name="Smith D.R."/>
            <person name="Bergman C.M."/>
            <person name="Oliver B."/>
            <person name="Markow T.A."/>
            <person name="Kaufman T.C."/>
            <person name="Kellis M."/>
            <person name="Gelbart W."/>
            <person name="Iyer V.N."/>
            <person name="Pollard D.A."/>
            <person name="Sackton T.B."/>
            <person name="Larracuente A.M."/>
            <person name="Singh N.D."/>
            <person name="Abad J.P."/>
            <person name="Abt D.N."/>
            <person name="Adryan B."/>
            <person name="Aguade M."/>
            <person name="Akashi H."/>
            <person name="Anderson W.W."/>
            <person name="Aquadro C.F."/>
            <person name="Ardell D.H."/>
            <person name="Arguello R."/>
            <person name="Artieri C.G."/>
            <person name="Barbash D.A."/>
            <person name="Barker D."/>
            <person name="Barsanti P."/>
            <person name="Batterham P."/>
            <person name="Batzoglou S."/>
            <person name="Begun D."/>
            <person name="Bhutkar A."/>
            <person name="Blanco E."/>
            <person name="Bosak S.A."/>
            <person name="Bradley R.K."/>
            <person name="Brand A.D."/>
            <person name="Brent M.R."/>
            <person name="Brooks A.N."/>
            <person name="Brown R.H."/>
            <person name="Butlin R.K."/>
            <person name="Caggese C."/>
            <person name="Calvi B.R."/>
            <person name="Bernardo de Carvalho A."/>
            <person name="Caspi A."/>
            <person name="Castrezana S."/>
            <person name="Celniker S.E."/>
            <person name="Chang J.L."/>
            <person name="Chapple C."/>
            <person name="Chatterji S."/>
            <person name="Chinwalla A."/>
            <person name="Civetta A."/>
            <person name="Clifton S.W."/>
            <person name="Comeron J.M."/>
            <person name="Costello J.C."/>
            <person name="Coyne J.A."/>
            <person name="Daub J."/>
            <person name="David R.G."/>
            <person name="Delcher A.L."/>
            <person name="Delehaunty K."/>
            <person name="Do C.B."/>
            <person name="Ebling H."/>
            <person name="Edwards K."/>
            <person name="Eickbush T."/>
            <person name="Evans J.D."/>
            <person name="Filipski A."/>
            <person name="Findeiss S."/>
            <person name="Freyhult E."/>
            <person name="Fulton L."/>
            <person name="Fulton R."/>
            <person name="Garcia A.C."/>
            <person name="Gardiner A."/>
            <person name="Garfield D.A."/>
            <person name="Garvin B.E."/>
            <person name="Gibson G."/>
            <person name="Gilbert D."/>
            <person name="Gnerre S."/>
            <person name="Godfrey J."/>
            <person name="Good R."/>
            <person name="Gotea V."/>
            <person name="Gravely B."/>
            <person name="Greenberg A.J."/>
            <person name="Griffiths-Jones S."/>
            <person name="Gross S."/>
            <person name="Guigo R."/>
            <person name="Gustafson E.A."/>
            <person name="Haerty W."/>
            <person name="Hahn M.W."/>
            <person name="Halligan D.L."/>
            <person name="Halpern A.L."/>
            <person name="Halter G.M."/>
            <person name="Han M.V."/>
            <person name="Heger A."/>
            <person name="Hillier L."/>
            <person name="Hinrichs A.S."/>
            <person name="Holmes I."/>
            <person name="Hoskins R.A."/>
            <person name="Hubisz M.J."/>
            <person name="Hultmark D."/>
            <person name="Huntley M.A."/>
            <person name="Jaffe D.B."/>
            <person name="Jagadeeshan S."/>
            <person name="Jeck W.R."/>
            <person name="Johnson J."/>
            <person name="Jones C.D."/>
            <person name="Jordan W.C."/>
            <person name="Karpen G.H."/>
            <person name="Kataoka E."/>
            <person name="Keightley P.D."/>
            <person name="Kheradpour P."/>
            <person name="Kirkness E.F."/>
            <person name="Koerich L.B."/>
            <person name="Kristiansen K."/>
            <person name="Kudrna D."/>
            <person name="Kulathinal R.J."/>
            <person name="Kumar S."/>
            <person name="Kwok R."/>
            <person name="Lander E."/>
            <person name="Langley C.H."/>
            <person name="Lapoint R."/>
            <person name="Lazzaro B.P."/>
            <person name="Lee S.J."/>
            <person name="Levesque L."/>
            <person name="Li R."/>
            <person name="Lin C.F."/>
            <person name="Lin M.F."/>
            <person name="Lindblad-Toh K."/>
            <person name="Llopart A."/>
            <person name="Long M."/>
            <person name="Low L."/>
            <person name="Lozovsky E."/>
            <person name="Lu J."/>
            <person name="Luo M."/>
            <person name="Machado C.A."/>
            <person name="Makalowski W."/>
            <person name="Marzo M."/>
            <person name="Matsuda M."/>
            <person name="Matzkin L."/>
            <person name="McAllister B."/>
            <person name="McBride C.S."/>
            <person name="McKernan B."/>
            <person name="McKernan K."/>
            <person name="Mendez-Lago M."/>
            <person name="Minx P."/>
            <person name="Mollenhauer M.U."/>
            <person name="Montooth K."/>
            <person name="Mount S.M."/>
            <person name="Mu X."/>
            <person name="Myers E."/>
            <person name="Negre B."/>
            <person name="Newfeld S."/>
            <person name="Nielsen R."/>
            <person name="Noor M.A."/>
            <person name="O'Grady P."/>
            <person name="Pachter L."/>
            <person name="Papaceit M."/>
            <person name="Parisi M.J."/>
            <person name="Parisi M."/>
            <person name="Parts L."/>
            <person name="Pedersen J.S."/>
            <person name="Pesole G."/>
            <person name="Phillippy A.M."/>
            <person name="Ponting C.P."/>
            <person name="Pop M."/>
            <person name="Porcelli D."/>
            <person name="Powell J.R."/>
            <person name="Prohaska S."/>
            <person name="Pruitt K."/>
            <person name="Puig M."/>
            <person name="Quesneville H."/>
            <person name="Ram K.R."/>
            <person name="Rand D."/>
            <person name="Rasmussen M.D."/>
            <person name="Reed L.K."/>
            <person name="Reenan R."/>
            <person name="Reily A."/>
            <person name="Remington K.A."/>
            <person name="Rieger T.T."/>
            <person name="Ritchie M.G."/>
            <person name="Robin C."/>
            <person name="Rogers Y.H."/>
            <person name="Rohde C."/>
            <person name="Rozas J."/>
            <person name="Rubenfield M.J."/>
            <person name="Ruiz A."/>
            <person name="Russo S."/>
            <person name="Salzberg S.L."/>
            <person name="Sanchez-Gracia A."/>
            <person name="Saranga D.J."/>
            <person name="Sato H."/>
            <person name="Schaeffer S.W."/>
            <person name="Schatz M.C."/>
            <person name="Schlenke T."/>
            <person name="Schwartz R."/>
            <person name="Segarra C."/>
            <person name="Singh R.S."/>
            <person name="Sirot L."/>
            <person name="Sirota M."/>
            <person name="Sisneros N.B."/>
            <person name="Smith C.D."/>
            <person name="Smith T.F."/>
            <person name="Spieth J."/>
            <person name="Stage D.E."/>
            <person name="Stark A."/>
            <person name="Stephan W."/>
            <person name="Strausberg R.L."/>
            <person name="Strempel S."/>
            <person name="Sturgill D."/>
            <person name="Sutton G."/>
            <person name="Sutton G.G."/>
            <person name="Tao W."/>
            <person name="Teichmann S."/>
            <person name="Tobari Y.N."/>
            <person name="Tomimura Y."/>
            <person name="Tsolas J.M."/>
            <person name="Valente V.L."/>
            <person name="Venter E."/>
            <person name="Venter J.C."/>
            <person name="Vicario S."/>
            <person name="Vieira F.G."/>
            <person name="Vilella A.J."/>
            <person name="Villasante A."/>
            <person name="Walenz B."/>
            <person name="Wang J."/>
            <person name="Wasserman M."/>
            <person name="Watts T."/>
            <person name="Wilson D."/>
            <person name="Wilson R.K."/>
            <person name="Wing R.A."/>
            <person name="Wolfner M.F."/>
            <person name="Wong A."/>
            <person name="Wong G.K."/>
            <person name="Wu C.I."/>
            <person name="Wu G."/>
            <person name="Yamamoto D."/>
            <person name="Yang H.P."/>
            <person name="Yang S.P."/>
            <person name="Yorke J.A."/>
            <person name="Yoshida K."/>
            <person name="Zdobnov E."/>
            <person name="Zhang P."/>
            <person name="Zhang Y."/>
            <person name="Zimin A.V."/>
            <person name="Baldwin J."/>
            <person name="Abdouelleil A."/>
            <person name="Abdulkadir J."/>
            <person name="Abebe A."/>
            <person name="Abera B."/>
            <person name="Abreu J."/>
            <person name="Acer S.C."/>
            <person name="Aftuck L."/>
            <person name="Alexander A."/>
            <person name="An P."/>
            <person name="Anderson E."/>
            <person name="Anderson S."/>
            <person name="Arachi H."/>
            <person name="Azer M."/>
            <person name="Bachantsang P."/>
            <person name="Barry A."/>
            <person name="Bayul T."/>
            <person name="Berlin A."/>
            <person name="Bessette D."/>
            <person name="Bloom T."/>
            <person name="Blye J."/>
            <person name="Boguslavskiy L."/>
            <person name="Bonnet C."/>
            <person name="Boukhgalter B."/>
            <person name="Bourzgui I."/>
            <person name="Brown A."/>
            <person name="Cahill P."/>
            <person name="Channer S."/>
            <person name="Cheshatsang Y."/>
            <person name="Chuda L."/>
            <person name="Citroen M."/>
            <person name="Collymore A."/>
            <person name="Cooke P."/>
            <person name="Costello M."/>
            <person name="D'Aco K."/>
            <person name="Daza R."/>
            <person name="De Haan G."/>
            <person name="DeGray S."/>
            <person name="DeMaso C."/>
            <person name="Dhargay N."/>
            <person name="Dooley K."/>
            <person name="Dooley E."/>
            <person name="Doricent M."/>
            <person name="Dorje P."/>
            <person name="Dorjee K."/>
            <person name="Dupes A."/>
            <person name="Elong R."/>
            <person name="Falk J."/>
            <person name="Farina A."/>
            <person name="Faro S."/>
            <person name="Ferguson D."/>
            <person name="Fisher S."/>
            <person name="Foley C.D."/>
            <person name="Franke A."/>
            <person name="Friedrich D."/>
            <person name="Gadbois L."/>
            <person name="Gearin G."/>
            <person name="Gearin C.R."/>
            <person name="Giannoukos G."/>
            <person name="Goode T."/>
            <person name="Graham J."/>
            <person name="Grandbois E."/>
            <person name="Grewal S."/>
            <person name="Gyaltsen K."/>
            <person name="Hafez N."/>
            <person name="Hagos B."/>
            <person name="Hall J."/>
            <person name="Henson C."/>
            <person name="Hollinger A."/>
            <person name="Honan T."/>
            <person name="Huard M.D."/>
            <person name="Hughes L."/>
            <person name="Hurhula B."/>
            <person name="Husby M.E."/>
            <person name="Kamat A."/>
            <person name="Kanga B."/>
            <person name="Kashin S."/>
            <person name="Khazanovich D."/>
            <person name="Kisner P."/>
            <person name="Lance K."/>
            <person name="Lara M."/>
            <person name="Lee W."/>
            <person name="Lennon N."/>
            <person name="Letendre F."/>
            <person name="LeVine R."/>
            <person name="Lipovsky A."/>
            <person name="Liu X."/>
            <person name="Liu J."/>
            <person name="Liu S."/>
            <person name="Lokyitsang T."/>
            <person name="Lokyitsang Y."/>
            <person name="Lubonja R."/>
            <person name="Lui A."/>
            <person name="MacDonald P."/>
            <person name="Magnisalis V."/>
            <person name="Maru K."/>
            <person name="Matthews C."/>
            <person name="McCusker W."/>
            <person name="McDonough S."/>
            <person name="Mehta T."/>
            <person name="Meldrim J."/>
            <person name="Meneus L."/>
            <person name="Mihai O."/>
            <person name="Mihalev A."/>
            <person name="Mihova T."/>
            <person name="Mittelman R."/>
            <person name="Mlenga V."/>
            <person name="Montmayeur A."/>
            <person name="Mulrain L."/>
            <person name="Navidi A."/>
            <person name="Naylor J."/>
            <person name="Negash T."/>
            <person name="Nguyen T."/>
            <person name="Nguyen N."/>
            <person name="Nicol R."/>
            <person name="Norbu C."/>
            <person name="Norbu N."/>
            <person name="Novod N."/>
            <person name="O'Neill B."/>
            <person name="Osman S."/>
            <person name="Markiewicz E."/>
            <person name="Oyono O.L."/>
            <person name="Patti C."/>
            <person name="Phunkhang P."/>
            <person name="Pierre F."/>
            <person name="Priest M."/>
            <person name="Raghuraman S."/>
            <person name="Rege F."/>
            <person name="Reyes R."/>
            <person name="Rise C."/>
            <person name="Rogov P."/>
            <person name="Ross K."/>
            <person name="Ryan E."/>
            <person name="Settipalli S."/>
            <person name="Shea T."/>
            <person name="Sherpa N."/>
            <person name="Shi L."/>
            <person name="Shih D."/>
            <person name="Sparrow T."/>
            <person name="Spaulding J."/>
            <person name="Stalker J."/>
            <person name="Stange-Thomann N."/>
            <person name="Stavropoulos S."/>
            <person name="Stone C."/>
            <person name="Strader C."/>
            <person name="Tesfaye S."/>
            <person name="Thomson T."/>
            <person name="Thoulutsang Y."/>
            <person name="Thoulutsang D."/>
            <person name="Topham K."/>
            <person name="Topping I."/>
            <person name="Tsamla T."/>
            <person name="Vassiliev H."/>
            <person name="Vo A."/>
            <person name="Wangchuk T."/>
            <person name="Wangdi T."/>
            <person name="Weiand M."/>
            <person name="Wilkinson J."/>
            <person name="Wilson A."/>
            <person name="Yadav S."/>
            <person name="Young G."/>
            <person name="Yu Q."/>
            <person name="Zembek L."/>
            <person name="Zhong D."/>
            <person name="Zimmer A."/>
            <person name="Zwirko Z."/>
            <person name="Jaffe D.B."/>
            <person name="Alvarez P."/>
            <person name="Brockman W."/>
            <person name="Butler J."/>
            <person name="Chin C."/>
            <person name="Gnerre S."/>
            <person name="Grabherr M."/>
            <person name="Kleber M."/>
            <person name="Mauceli E."/>
            <person name="MacCallum I."/>
        </authorList>
    </citation>
    <scope>NUCLEOTIDE SEQUENCE [LARGE SCALE GENOMIC DNA]</scope>
    <source>
        <strain evidence="14">Tucson 15287-2541.00</strain>
    </source>
</reference>
<evidence type="ECO:0000256" key="7">
    <source>
        <dbReference type="ARBA" id="ARBA00023145"/>
    </source>
</evidence>
<evidence type="ECO:0000256" key="10">
    <source>
        <dbReference type="ARBA" id="ARBA00038868"/>
    </source>
</evidence>
<keyword evidence="4 11" id="KW-0732">Signal</keyword>
<evidence type="ECO:0000313" key="14">
    <source>
        <dbReference type="Proteomes" id="UP000001070"/>
    </source>
</evidence>
<dbReference type="CDD" id="cd00190">
    <property type="entry name" value="Tryp_SPc"/>
    <property type="match status" value="1"/>
</dbReference>
<keyword evidence="14" id="KW-1185">Reference proteome</keyword>
<dbReference type="InterPro" id="IPR001254">
    <property type="entry name" value="Trypsin_dom"/>
</dbReference>
<dbReference type="InterPro" id="IPR001314">
    <property type="entry name" value="Peptidase_S1A"/>
</dbReference>
<keyword evidence="3" id="KW-0645">Protease</keyword>
<name>B4IY96_DROGR</name>
<dbReference type="SMR" id="B4IY96"/>
<evidence type="ECO:0000256" key="8">
    <source>
        <dbReference type="ARBA" id="ARBA00023157"/>
    </source>
</evidence>
<comment type="catalytic activity">
    <reaction evidence="9">
        <text>Preferential cleavage: Arg-|-Xaa, Lys-|-Xaa.</text>
        <dbReference type="EC" id="3.4.21.4"/>
    </reaction>
</comment>
<dbReference type="Gene3D" id="2.40.10.10">
    <property type="entry name" value="Trypsin-like serine proteases"/>
    <property type="match status" value="2"/>
</dbReference>
<dbReference type="PANTHER" id="PTHR24276:SF91">
    <property type="entry name" value="AT26814P-RELATED"/>
    <property type="match status" value="1"/>
</dbReference>
<dbReference type="Pfam" id="PF00089">
    <property type="entry name" value="Trypsin"/>
    <property type="match status" value="1"/>
</dbReference>
<keyword evidence="8" id="KW-1015">Disulfide bond</keyword>
<evidence type="ECO:0000313" key="13">
    <source>
        <dbReference type="EMBL" id="EDV96546.1"/>
    </source>
</evidence>
<dbReference type="EMBL" id="CH916366">
    <property type="protein sequence ID" value="EDV96546.1"/>
    <property type="molecule type" value="Genomic_DNA"/>
</dbReference>
<dbReference type="Proteomes" id="UP000001070">
    <property type="component" value="Unassembled WGS sequence"/>
</dbReference>
<feature type="signal peptide" evidence="11">
    <location>
        <begin position="1"/>
        <end position="17"/>
    </location>
</feature>
<dbReference type="MEROPS" id="S01.B03"/>
<dbReference type="PROSITE" id="PS50240">
    <property type="entry name" value="TRYPSIN_DOM"/>
    <property type="match status" value="1"/>
</dbReference>
<sequence>MKLLVVFIYLSVALVSGNETTESPEPENIIIGGSEGRAPYMVGLVLGTYGTTQTGLCGGAIISNNFVVTAAQCLTTDFVDIHYGSNTRRGLFTHRVTRGDYYVQPQWPLDRGYDIGLIRTPHLAFTYWVDMVNLPSSSYNRYDNQWAVACGWGEQANKQYAQTLQCVSMEIMGNDLCARYYGPLSEGTLCTRTPGAQSTCPGDNGGPLVTEQNPTLVGVTTFFSPGGCTAGHPAGFTNVAFHVNWIRSIIHQGVRYY</sequence>
<dbReference type="InParanoid" id="B4IY96"/>
<dbReference type="InterPro" id="IPR050430">
    <property type="entry name" value="Peptidase_S1"/>
</dbReference>
<dbReference type="PhylomeDB" id="B4IY96"/>
<dbReference type="InterPro" id="IPR043504">
    <property type="entry name" value="Peptidase_S1_PA_chymotrypsin"/>
</dbReference>
<dbReference type="STRING" id="7222.B4IY96"/>
<accession>B4IY96</accession>
<proteinExistence type="inferred from homology"/>
<dbReference type="GO" id="GO:0006508">
    <property type="term" value="P:proteolysis"/>
    <property type="evidence" value="ECO:0007669"/>
    <property type="project" value="UniProtKB-KW"/>
</dbReference>
<dbReference type="KEGG" id="dgr:6557572"/>
<keyword evidence="7" id="KW-0865">Zymogen</keyword>
<gene>
    <name evidence="13" type="primary">Dgri\GH16313</name>
    <name evidence="13" type="ORF">Dgri_GH16313</name>
</gene>
<evidence type="ECO:0000256" key="5">
    <source>
        <dbReference type="ARBA" id="ARBA00022801"/>
    </source>
</evidence>
<evidence type="ECO:0000256" key="1">
    <source>
        <dbReference type="ARBA" id="ARBA00004239"/>
    </source>
</evidence>
<dbReference type="OMA" id="GWGEQAN"/>
<keyword evidence="5" id="KW-0378">Hydrolase</keyword>
<feature type="chain" id="PRO_5002807955" description="trypsin" evidence="11">
    <location>
        <begin position="18"/>
        <end position="257"/>
    </location>
</feature>
<comment type="similarity">
    <text evidence="2">Belongs to the peptidase S1 family.</text>
</comment>
<evidence type="ECO:0000256" key="4">
    <source>
        <dbReference type="ARBA" id="ARBA00022729"/>
    </source>
</evidence>
<dbReference type="eggNOG" id="KOG3627">
    <property type="taxonomic scope" value="Eukaryota"/>
</dbReference>
<dbReference type="EC" id="3.4.21.4" evidence="10"/>
<dbReference type="InterPro" id="IPR009003">
    <property type="entry name" value="Peptidase_S1_PA"/>
</dbReference>
<organism evidence="14">
    <name type="scientific">Drosophila grimshawi</name>
    <name type="common">Hawaiian fruit fly</name>
    <name type="synonym">Idiomyia grimshawi</name>
    <dbReference type="NCBI Taxonomy" id="7222"/>
    <lineage>
        <taxon>Eukaryota</taxon>
        <taxon>Metazoa</taxon>
        <taxon>Ecdysozoa</taxon>
        <taxon>Arthropoda</taxon>
        <taxon>Hexapoda</taxon>
        <taxon>Insecta</taxon>
        <taxon>Pterygota</taxon>
        <taxon>Neoptera</taxon>
        <taxon>Endopterygota</taxon>
        <taxon>Diptera</taxon>
        <taxon>Brachycera</taxon>
        <taxon>Muscomorpha</taxon>
        <taxon>Ephydroidea</taxon>
        <taxon>Drosophilidae</taxon>
        <taxon>Drosophila</taxon>
        <taxon>Hawaiian Drosophila</taxon>
    </lineage>
</organism>
<dbReference type="OrthoDB" id="5565075at2759"/>
<dbReference type="GO" id="GO:0004252">
    <property type="term" value="F:serine-type endopeptidase activity"/>
    <property type="evidence" value="ECO:0007669"/>
    <property type="project" value="UniProtKB-EC"/>
</dbReference>
<evidence type="ECO:0000256" key="9">
    <source>
        <dbReference type="ARBA" id="ARBA00036320"/>
    </source>
</evidence>
<dbReference type="GO" id="GO:0005576">
    <property type="term" value="C:extracellular region"/>
    <property type="evidence" value="ECO:0007669"/>
    <property type="project" value="UniProtKB-SubCell"/>
</dbReference>
<dbReference type="SMART" id="SM00020">
    <property type="entry name" value="Tryp_SPc"/>
    <property type="match status" value="1"/>
</dbReference>
<comment type="subcellular location">
    <subcellularLocation>
        <location evidence="1">Secreted</location>
        <location evidence="1">Extracellular space</location>
    </subcellularLocation>
</comment>
<dbReference type="HOGENOM" id="CLU_006842_7_6_1"/>
<evidence type="ECO:0000256" key="11">
    <source>
        <dbReference type="SAM" id="SignalP"/>
    </source>
</evidence>